<gene>
    <name evidence="1" type="ORF">PODLI_1B004405</name>
</gene>
<name>A0AA35PJ49_9SAUR</name>
<keyword evidence="2" id="KW-1185">Reference proteome</keyword>
<reference evidence="1" key="1">
    <citation type="submission" date="2022-12" db="EMBL/GenBank/DDBJ databases">
        <authorList>
            <person name="Alioto T."/>
            <person name="Alioto T."/>
            <person name="Gomez Garrido J."/>
        </authorList>
    </citation>
    <scope>NUCLEOTIDE SEQUENCE</scope>
</reference>
<organism evidence="1 2">
    <name type="scientific">Podarcis lilfordi</name>
    <name type="common">Lilford's wall lizard</name>
    <dbReference type="NCBI Taxonomy" id="74358"/>
    <lineage>
        <taxon>Eukaryota</taxon>
        <taxon>Metazoa</taxon>
        <taxon>Chordata</taxon>
        <taxon>Craniata</taxon>
        <taxon>Vertebrata</taxon>
        <taxon>Euteleostomi</taxon>
        <taxon>Lepidosauria</taxon>
        <taxon>Squamata</taxon>
        <taxon>Bifurcata</taxon>
        <taxon>Unidentata</taxon>
        <taxon>Episquamata</taxon>
        <taxon>Laterata</taxon>
        <taxon>Lacertibaenia</taxon>
        <taxon>Lacertidae</taxon>
        <taxon>Podarcis</taxon>
    </lineage>
</organism>
<protein>
    <submittedName>
        <fullName evidence="1">Uncharacterized protein</fullName>
    </submittedName>
</protein>
<dbReference type="EMBL" id="OX395138">
    <property type="protein sequence ID" value="CAI5790044.1"/>
    <property type="molecule type" value="Genomic_DNA"/>
</dbReference>
<sequence>MPTIANRLCGRRDVPCDGSFVNLTLVSWCQALTLPIFCPPVESYGIDGVYTRPCPPLQIGDRCRSVTSWVRGVQSLFPFASQSYKPLPTCLFVHSASPSPFPSSRLPAWISLSCVFTRIPEG</sequence>
<evidence type="ECO:0000313" key="1">
    <source>
        <dbReference type="EMBL" id="CAI5790044.1"/>
    </source>
</evidence>
<evidence type="ECO:0000313" key="2">
    <source>
        <dbReference type="Proteomes" id="UP001178461"/>
    </source>
</evidence>
<proteinExistence type="predicted"/>
<dbReference type="Proteomes" id="UP001178461">
    <property type="component" value="Chromosome 13"/>
</dbReference>
<accession>A0AA35PJ49</accession>
<dbReference type="AlphaFoldDB" id="A0AA35PJ49"/>